<reference evidence="1" key="2">
    <citation type="submission" date="2020-05" db="EMBL/GenBank/DDBJ databases">
        <authorList>
            <person name="Kim H.-S."/>
            <person name="Proctor R.H."/>
            <person name="Brown D.W."/>
        </authorList>
    </citation>
    <scope>NUCLEOTIDE SEQUENCE</scope>
    <source>
        <strain evidence="1">NRRL 22465</strain>
    </source>
</reference>
<accession>A0A8H4UQ00</accession>
<reference evidence="1" key="1">
    <citation type="journal article" date="2020" name="BMC Genomics">
        <title>Correction to: Identification and distribution of gene clusters required for synthesis of sphingolipid metabolism inhibitors in diverse species of the filamentous fungus Fusarium.</title>
        <authorList>
            <person name="Kim H.S."/>
            <person name="Lohmar J.M."/>
            <person name="Busman M."/>
            <person name="Brown D.W."/>
            <person name="Naumann T.A."/>
            <person name="Divon H.H."/>
            <person name="Lysoe E."/>
            <person name="Uhlig S."/>
            <person name="Proctor R.H."/>
        </authorList>
    </citation>
    <scope>NUCLEOTIDE SEQUENCE</scope>
    <source>
        <strain evidence="1">NRRL 22465</strain>
    </source>
</reference>
<protein>
    <submittedName>
        <fullName evidence="1">Uncharacterized protein</fullName>
    </submittedName>
</protein>
<dbReference type="EMBL" id="JABEYC010000189">
    <property type="protein sequence ID" value="KAF4981035.1"/>
    <property type="molecule type" value="Genomic_DNA"/>
</dbReference>
<evidence type="ECO:0000313" key="2">
    <source>
        <dbReference type="Proteomes" id="UP000635477"/>
    </source>
</evidence>
<comment type="caution">
    <text evidence="1">The sequence shown here is derived from an EMBL/GenBank/DDBJ whole genome shotgun (WGS) entry which is preliminary data.</text>
</comment>
<proteinExistence type="predicted"/>
<dbReference type="Proteomes" id="UP000635477">
    <property type="component" value="Unassembled WGS sequence"/>
</dbReference>
<sequence>MHFTTLASTATSLPSAVPSAKVLLINRNDHKFIDVPFGKLTHVDYQIMRLEFAGVTPDGQKVDPTKVTCQMYKDQFGIESGSTDFSSKNAAYISTNNVDLGWILCYVEVAKP</sequence>
<name>A0A8H4UQ00_9HYPO</name>
<dbReference type="AlphaFoldDB" id="A0A8H4UQ00"/>
<dbReference type="OrthoDB" id="5091764at2759"/>
<keyword evidence="2" id="KW-1185">Reference proteome</keyword>
<organism evidence="1 2">
    <name type="scientific">Fusarium zealandicum</name>
    <dbReference type="NCBI Taxonomy" id="1053134"/>
    <lineage>
        <taxon>Eukaryota</taxon>
        <taxon>Fungi</taxon>
        <taxon>Dikarya</taxon>
        <taxon>Ascomycota</taxon>
        <taxon>Pezizomycotina</taxon>
        <taxon>Sordariomycetes</taxon>
        <taxon>Hypocreomycetidae</taxon>
        <taxon>Hypocreales</taxon>
        <taxon>Nectriaceae</taxon>
        <taxon>Fusarium</taxon>
        <taxon>Fusarium staphyleae species complex</taxon>
    </lineage>
</organism>
<gene>
    <name evidence="1" type="ORF">FZEAL_3087</name>
</gene>
<evidence type="ECO:0000313" key="1">
    <source>
        <dbReference type="EMBL" id="KAF4981035.1"/>
    </source>
</evidence>